<organism evidence="1 2">
    <name type="scientific">Sparus aurata</name>
    <name type="common">Gilthead sea bream</name>
    <dbReference type="NCBI Taxonomy" id="8175"/>
    <lineage>
        <taxon>Eukaryota</taxon>
        <taxon>Metazoa</taxon>
        <taxon>Chordata</taxon>
        <taxon>Craniata</taxon>
        <taxon>Vertebrata</taxon>
        <taxon>Euteleostomi</taxon>
        <taxon>Actinopterygii</taxon>
        <taxon>Neopterygii</taxon>
        <taxon>Teleostei</taxon>
        <taxon>Neoteleostei</taxon>
        <taxon>Acanthomorphata</taxon>
        <taxon>Eupercaria</taxon>
        <taxon>Spariformes</taxon>
        <taxon>Sparidae</taxon>
        <taxon>Sparus</taxon>
    </lineage>
</organism>
<dbReference type="AlphaFoldDB" id="A0A671UFF0"/>
<evidence type="ECO:0000313" key="1">
    <source>
        <dbReference type="Ensembl" id="ENSSAUP00010012558.1"/>
    </source>
</evidence>
<reference evidence="1" key="3">
    <citation type="submission" date="2025-09" db="UniProtKB">
        <authorList>
            <consortium name="Ensembl"/>
        </authorList>
    </citation>
    <scope>IDENTIFICATION</scope>
</reference>
<dbReference type="Ensembl" id="ENSSAUT00010013352.1">
    <property type="protein sequence ID" value="ENSSAUP00010012558.1"/>
    <property type="gene ID" value="ENSSAUG00010005987.1"/>
</dbReference>
<protein>
    <submittedName>
        <fullName evidence="1">Uncharacterized protein</fullName>
    </submittedName>
</protein>
<dbReference type="InParanoid" id="A0A671UFF0"/>
<evidence type="ECO:0000313" key="2">
    <source>
        <dbReference type="Proteomes" id="UP000472265"/>
    </source>
</evidence>
<dbReference type="Proteomes" id="UP000472265">
    <property type="component" value="Chromosome 6"/>
</dbReference>
<keyword evidence="2" id="KW-1185">Reference proteome</keyword>
<reference evidence="1" key="2">
    <citation type="submission" date="2025-08" db="UniProtKB">
        <authorList>
            <consortium name="Ensembl"/>
        </authorList>
    </citation>
    <scope>IDENTIFICATION</scope>
</reference>
<proteinExistence type="predicted"/>
<name>A0A671UFF0_SPAAU</name>
<accession>A0A671UFF0</accession>
<sequence>TPGTQNSTTSILKWFNKMFLSCILIFTHFQLECQKVAHARVFLSFVKRSLVEWL</sequence>
<reference evidence="1" key="1">
    <citation type="submission" date="2021-04" db="EMBL/GenBank/DDBJ databases">
        <authorList>
            <consortium name="Wellcome Sanger Institute Data Sharing"/>
        </authorList>
    </citation>
    <scope>NUCLEOTIDE SEQUENCE [LARGE SCALE GENOMIC DNA]</scope>
</reference>